<keyword evidence="2" id="KW-0810">Translation regulation</keyword>
<dbReference type="SUPFAM" id="SSF55418">
    <property type="entry name" value="eIF4e-like"/>
    <property type="match status" value="1"/>
</dbReference>
<proteinExistence type="predicted"/>
<dbReference type="PANTHER" id="PTHR11960:SF66">
    <property type="entry name" value="EUKARYOTIC TRANSLATION INITIATION FACTOR 4E TYPE 3"/>
    <property type="match status" value="1"/>
</dbReference>
<organism evidence="5">
    <name type="scientific">viral metagenome</name>
    <dbReference type="NCBI Taxonomy" id="1070528"/>
    <lineage>
        <taxon>unclassified sequences</taxon>
        <taxon>metagenomes</taxon>
        <taxon>organismal metagenomes</taxon>
    </lineage>
</organism>
<evidence type="ECO:0000256" key="3">
    <source>
        <dbReference type="ARBA" id="ARBA00022884"/>
    </source>
</evidence>
<sequence>MNNNFDNKWVLWFHNKNNDWTIKGFTKAYEINTIADFWKLYNTWENTNQLTNKHYFLMKNDYLPLWEYTENGGCWSFKISETNAYHLWKDLSTYLVCEILCPTIHNEIVGLSICLKKNNYVIIKIWNTNSKNNSLKLLNEKILKQWGIDIIYIAHMVDK</sequence>
<evidence type="ECO:0000256" key="1">
    <source>
        <dbReference type="ARBA" id="ARBA00022540"/>
    </source>
</evidence>
<dbReference type="GO" id="GO:0006417">
    <property type="term" value="P:regulation of translation"/>
    <property type="evidence" value="ECO:0007669"/>
    <property type="project" value="UniProtKB-KW"/>
</dbReference>
<dbReference type="AlphaFoldDB" id="A0A6C0H9W4"/>
<dbReference type="Pfam" id="PF01652">
    <property type="entry name" value="IF4E"/>
    <property type="match status" value="1"/>
</dbReference>
<protein>
    <recommendedName>
        <fullName evidence="6">Eukaryotic translation initiation factor 4E family protein</fullName>
    </recommendedName>
</protein>
<dbReference type="EMBL" id="MN739901">
    <property type="protein sequence ID" value="QHT76783.1"/>
    <property type="molecule type" value="Genomic_DNA"/>
</dbReference>
<keyword evidence="1" id="KW-0396">Initiation factor</keyword>
<dbReference type="Gene3D" id="3.30.760.10">
    <property type="entry name" value="RNA Cap, Translation Initiation Factor Eif4e"/>
    <property type="match status" value="1"/>
</dbReference>
<dbReference type="InterPro" id="IPR001040">
    <property type="entry name" value="TIF_eIF_4E"/>
</dbReference>
<dbReference type="PANTHER" id="PTHR11960">
    <property type="entry name" value="EUKARYOTIC TRANSLATION INITIATION FACTOR 4E RELATED"/>
    <property type="match status" value="1"/>
</dbReference>
<keyword evidence="4" id="KW-0648">Protein biosynthesis</keyword>
<reference evidence="5" key="1">
    <citation type="journal article" date="2020" name="Nature">
        <title>Giant virus diversity and host interactions through global metagenomics.</title>
        <authorList>
            <person name="Schulz F."/>
            <person name="Roux S."/>
            <person name="Paez-Espino D."/>
            <person name="Jungbluth S."/>
            <person name="Walsh D.A."/>
            <person name="Denef V.J."/>
            <person name="McMahon K.D."/>
            <person name="Konstantinidis K.T."/>
            <person name="Eloe-Fadrosh E.A."/>
            <person name="Kyrpides N.C."/>
            <person name="Woyke T."/>
        </authorList>
    </citation>
    <scope>NUCLEOTIDE SEQUENCE</scope>
    <source>
        <strain evidence="5">GVMAG-M-3300023179-82</strain>
    </source>
</reference>
<accession>A0A6C0H9W4</accession>
<evidence type="ECO:0008006" key="6">
    <source>
        <dbReference type="Google" id="ProtNLM"/>
    </source>
</evidence>
<dbReference type="GO" id="GO:0000340">
    <property type="term" value="F:RNA 7-methylguanosine cap binding"/>
    <property type="evidence" value="ECO:0007669"/>
    <property type="project" value="TreeGrafter"/>
</dbReference>
<dbReference type="GO" id="GO:0003743">
    <property type="term" value="F:translation initiation factor activity"/>
    <property type="evidence" value="ECO:0007669"/>
    <property type="project" value="UniProtKB-KW"/>
</dbReference>
<keyword evidence="3" id="KW-0694">RNA-binding</keyword>
<evidence type="ECO:0000313" key="5">
    <source>
        <dbReference type="EMBL" id="QHT76783.1"/>
    </source>
</evidence>
<dbReference type="GO" id="GO:0016281">
    <property type="term" value="C:eukaryotic translation initiation factor 4F complex"/>
    <property type="evidence" value="ECO:0007669"/>
    <property type="project" value="TreeGrafter"/>
</dbReference>
<dbReference type="InterPro" id="IPR023398">
    <property type="entry name" value="TIF_eIF4e-like"/>
</dbReference>
<name>A0A6C0H9W4_9ZZZZ</name>
<evidence type="ECO:0000256" key="4">
    <source>
        <dbReference type="ARBA" id="ARBA00022917"/>
    </source>
</evidence>
<evidence type="ECO:0000256" key="2">
    <source>
        <dbReference type="ARBA" id="ARBA00022845"/>
    </source>
</evidence>